<accession>A0A9X1CCE4</accession>
<dbReference type="InterPro" id="IPR023296">
    <property type="entry name" value="Glyco_hydro_beta-prop_sf"/>
</dbReference>
<dbReference type="EMBL" id="JAUSUU010000006">
    <property type="protein sequence ID" value="MDQ0335664.1"/>
    <property type="molecule type" value="Genomic_DNA"/>
</dbReference>
<reference evidence="2" key="1">
    <citation type="submission" date="2021-03" db="EMBL/GenBank/DDBJ databases">
        <title>Genomic Encyclopedia of Type Strains, Phase IV (KMG-IV): sequencing the most valuable type-strain genomes for metagenomic binning, comparative biology and taxonomic classification.</title>
        <authorList>
            <person name="Goeker M."/>
        </authorList>
    </citation>
    <scope>NUCLEOTIDE SEQUENCE</scope>
    <source>
        <strain evidence="2">DSM 15523</strain>
        <strain evidence="3 5">DSM 16476</strain>
    </source>
</reference>
<feature type="chain" id="PRO_5040976339" description="Glycosyl hydrolase family 43" evidence="1">
    <location>
        <begin position="23"/>
        <end position="348"/>
    </location>
</feature>
<evidence type="ECO:0000313" key="3">
    <source>
        <dbReference type="EMBL" id="MDQ0335664.1"/>
    </source>
</evidence>
<dbReference type="Proteomes" id="UP001231587">
    <property type="component" value="Unassembled WGS sequence"/>
</dbReference>
<dbReference type="EMBL" id="JAGGJQ010000005">
    <property type="protein sequence ID" value="MBP1840064.1"/>
    <property type="molecule type" value="Genomic_DNA"/>
</dbReference>
<evidence type="ECO:0000313" key="2">
    <source>
        <dbReference type="EMBL" id="MBP1840064.1"/>
    </source>
</evidence>
<feature type="signal peptide" evidence="1">
    <location>
        <begin position="1"/>
        <end position="22"/>
    </location>
</feature>
<organism evidence="2 4">
    <name type="scientific">Formosa algae</name>
    <dbReference type="NCBI Taxonomy" id="225843"/>
    <lineage>
        <taxon>Bacteria</taxon>
        <taxon>Pseudomonadati</taxon>
        <taxon>Bacteroidota</taxon>
        <taxon>Flavobacteriia</taxon>
        <taxon>Flavobacteriales</taxon>
        <taxon>Flavobacteriaceae</taxon>
        <taxon>Formosa</taxon>
    </lineage>
</organism>
<dbReference type="AlphaFoldDB" id="A0A9X1CCE4"/>
<gene>
    <name evidence="2" type="ORF">J2Z56_001991</name>
    <name evidence="3" type="ORF">J2Z57_002115</name>
</gene>
<evidence type="ECO:0000256" key="1">
    <source>
        <dbReference type="SAM" id="SignalP"/>
    </source>
</evidence>
<protein>
    <recommendedName>
        <fullName evidence="6">Glycosyl hydrolase family 43</fullName>
    </recommendedName>
</protein>
<dbReference type="Proteomes" id="UP001138672">
    <property type="component" value="Unassembled WGS sequence"/>
</dbReference>
<dbReference type="OrthoDB" id="9794572at2"/>
<evidence type="ECO:0000313" key="5">
    <source>
        <dbReference type="Proteomes" id="UP001231587"/>
    </source>
</evidence>
<name>A0A9X1CCE4_9FLAO</name>
<evidence type="ECO:0000313" key="4">
    <source>
        <dbReference type="Proteomes" id="UP001138672"/>
    </source>
</evidence>
<keyword evidence="5" id="KW-1185">Reference proteome</keyword>
<sequence length="348" mass="39783">MKLYIKFICLVLITVVCISAKGDQTIKASSFSKSLVPGNFILEAEEGWWNWGMAPIYDDNEKLHVFMSTIPNKGRWISDSKIVHFTADRPEGPYTFVDTTFSSNSASYHNPQVSKVGDTYVLVYLIKKKGTPRIQQEIGIATTKSLDEPWVESPHNPIIKASGKMDDANIIHASNPTFLVDENGKYRIYYKSVTDKHKPQQFREMSLAISDDIEGPYENYQENPLISYADKGRDIEDPYAFYYKGMYYMIVEDRMDIKSMLEGHPTPIDELKLGGNRPGLIYTSKDGVNWGIPEIGYHTNTHYFNQELARSERPNILWKDGKPECLFLACHDKDPSAGYFLKIEGWNE</sequence>
<dbReference type="Gene3D" id="2.115.10.20">
    <property type="entry name" value="Glycosyl hydrolase domain, family 43"/>
    <property type="match status" value="1"/>
</dbReference>
<dbReference type="RefSeq" id="WP_157486464.1">
    <property type="nucleotide sequence ID" value="NZ_JAGGJQ010000005.1"/>
</dbReference>
<evidence type="ECO:0008006" key="6">
    <source>
        <dbReference type="Google" id="ProtNLM"/>
    </source>
</evidence>
<dbReference type="CDD" id="cd08994">
    <property type="entry name" value="GH43_62_32_68_117_130-like"/>
    <property type="match status" value="1"/>
</dbReference>
<keyword evidence="1" id="KW-0732">Signal</keyword>
<proteinExistence type="predicted"/>
<dbReference type="SUPFAM" id="SSF75005">
    <property type="entry name" value="Arabinanase/levansucrase/invertase"/>
    <property type="match status" value="1"/>
</dbReference>
<comment type="caution">
    <text evidence="2">The sequence shown here is derived from an EMBL/GenBank/DDBJ whole genome shotgun (WGS) entry which is preliminary data.</text>
</comment>